<protein>
    <recommendedName>
        <fullName evidence="12">MOZ protein represents a chromatin-associated acetyltransferase</fullName>
    </recommendedName>
</protein>
<dbReference type="Pfam" id="PF07798">
    <property type="entry name" value="CCDC90-like"/>
    <property type="match status" value="1"/>
</dbReference>
<keyword evidence="4 9" id="KW-1133">Transmembrane helix</keyword>
<accession>A0A1E1LS16</accession>
<evidence type="ECO:0000313" key="10">
    <source>
        <dbReference type="EMBL" id="CZT13292.1"/>
    </source>
</evidence>
<evidence type="ECO:0000256" key="5">
    <source>
        <dbReference type="ARBA" id="ARBA00023054"/>
    </source>
</evidence>
<evidence type="ECO:0000256" key="2">
    <source>
        <dbReference type="ARBA" id="ARBA00004370"/>
    </source>
</evidence>
<feature type="region of interest" description="Disordered" evidence="8">
    <location>
        <begin position="62"/>
        <end position="104"/>
    </location>
</feature>
<dbReference type="PANTHER" id="PTHR14360:SF12">
    <property type="entry name" value="MOZ PROTEIN REPRESENTS A CHROMATIN-ASSOCIATED ACETYLTRANSFERASE"/>
    <property type="match status" value="1"/>
</dbReference>
<evidence type="ECO:0000256" key="9">
    <source>
        <dbReference type="SAM" id="Phobius"/>
    </source>
</evidence>
<sequence>MSTTRLTFLYPALLRNWCPRIRTKSSQLSRKAYANLCCSEQRGSQARSRCLHSRNLVRSRPRSAFCTDPNSSSGTNSNSCYQSRKPISGTRRSFSTTSRKRERLLQRHGKAVEPFLHGEETVDAVKLFMPEDKGERDRRLEGEKKAAGKEGEDAKEKEDTNEVLKSKTKEQGTVVKGEPSSTAPLSEETQRAAYIPGDEGSGSENPTKVKETAADGKVETSQNPLSANTTSTSTSPSAPPPPIETVLHMPPPETADEENASKPPHLQTPPYVHHFDTYTLVQQVEAGGFTGEQAITSMKAVRGLLALNLEVARKGLVSKSDVENETYLFRAACSELRTEIQNTRKKNEEAMRRERTLLQHEVDILNQKLSQELLTLKDDLKGMFDDRKMSVRMEQRTMESKIQELNYKITVLLNSDSKSEIEGLRWVLTRRSVMGILFMAFMVLTSLRFASYKSHEDEMRAKKAEELAKSELSFGGNGHGNGGGFGGGGGSGLSKGDLGTAEILAAS</sequence>
<keyword evidence="5" id="KW-0175">Coiled coil</keyword>
<feature type="compositionally biased region" description="Basic and acidic residues" evidence="8">
    <location>
        <begin position="129"/>
        <end position="170"/>
    </location>
</feature>
<evidence type="ECO:0008006" key="12">
    <source>
        <dbReference type="Google" id="ProtNLM"/>
    </source>
</evidence>
<feature type="compositionally biased region" description="Polar residues" evidence="8">
    <location>
        <begin position="68"/>
        <end position="82"/>
    </location>
</feature>
<dbReference type="InParanoid" id="A0A1E1LS16"/>
<feature type="compositionally biased region" description="Gly residues" evidence="8">
    <location>
        <begin position="479"/>
        <end position="493"/>
    </location>
</feature>
<feature type="compositionally biased region" description="Basic and acidic residues" evidence="8">
    <location>
        <begin position="207"/>
        <end position="218"/>
    </location>
</feature>
<dbReference type="Proteomes" id="UP000178129">
    <property type="component" value="Unassembled WGS sequence"/>
</dbReference>
<keyword evidence="11" id="KW-1185">Reference proteome</keyword>
<dbReference type="AlphaFoldDB" id="A0A1E1LS16"/>
<keyword evidence="6" id="KW-0496">Mitochondrion</keyword>
<dbReference type="InterPro" id="IPR024461">
    <property type="entry name" value="CCDC90-like"/>
</dbReference>
<evidence type="ECO:0000256" key="8">
    <source>
        <dbReference type="SAM" id="MobiDB-lite"/>
    </source>
</evidence>
<feature type="compositionally biased region" description="Low complexity" evidence="8">
    <location>
        <begin position="226"/>
        <end position="236"/>
    </location>
</feature>
<evidence type="ECO:0000256" key="3">
    <source>
        <dbReference type="ARBA" id="ARBA00022692"/>
    </source>
</evidence>
<proteinExistence type="predicted"/>
<name>A0A1E1LS16_9HELO</name>
<comment type="caution">
    <text evidence="10">The sequence shown here is derived from an EMBL/GenBank/DDBJ whole genome shotgun (WGS) entry which is preliminary data.</text>
</comment>
<feature type="region of interest" description="Disordered" evidence="8">
    <location>
        <begin position="479"/>
        <end position="498"/>
    </location>
</feature>
<evidence type="ECO:0000256" key="6">
    <source>
        <dbReference type="ARBA" id="ARBA00023128"/>
    </source>
</evidence>
<evidence type="ECO:0000313" key="11">
    <source>
        <dbReference type="Proteomes" id="UP000178129"/>
    </source>
</evidence>
<feature type="compositionally biased region" description="Pro residues" evidence="8">
    <location>
        <begin position="237"/>
        <end position="253"/>
    </location>
</feature>
<keyword evidence="7 9" id="KW-0472">Membrane</keyword>
<comment type="subcellular location">
    <subcellularLocation>
        <location evidence="2">Membrane</location>
    </subcellularLocation>
    <subcellularLocation>
        <location evidence="1">Mitochondrion</location>
    </subcellularLocation>
</comment>
<dbReference type="STRING" id="914237.A0A1E1LS16"/>
<evidence type="ECO:0000256" key="4">
    <source>
        <dbReference type="ARBA" id="ARBA00022989"/>
    </source>
</evidence>
<gene>
    <name evidence="10" type="ORF">RCO7_05266</name>
</gene>
<dbReference type="Gene3D" id="1.20.5.340">
    <property type="match status" value="1"/>
</dbReference>
<feature type="region of interest" description="Disordered" evidence="8">
    <location>
        <begin position="127"/>
        <end position="269"/>
    </location>
</feature>
<dbReference type="PANTHER" id="PTHR14360">
    <property type="entry name" value="PROTEIN FMP32, MITOCHONDRIAL"/>
    <property type="match status" value="1"/>
</dbReference>
<evidence type="ECO:0000256" key="1">
    <source>
        <dbReference type="ARBA" id="ARBA00004173"/>
    </source>
</evidence>
<dbReference type="GO" id="GO:0016020">
    <property type="term" value="C:membrane"/>
    <property type="evidence" value="ECO:0007669"/>
    <property type="project" value="UniProtKB-SubCell"/>
</dbReference>
<organism evidence="10 11">
    <name type="scientific">Rhynchosporium graminicola</name>
    <dbReference type="NCBI Taxonomy" id="2792576"/>
    <lineage>
        <taxon>Eukaryota</taxon>
        <taxon>Fungi</taxon>
        <taxon>Dikarya</taxon>
        <taxon>Ascomycota</taxon>
        <taxon>Pezizomycotina</taxon>
        <taxon>Leotiomycetes</taxon>
        <taxon>Helotiales</taxon>
        <taxon>Ploettnerulaceae</taxon>
        <taxon>Rhynchosporium</taxon>
    </lineage>
</organism>
<dbReference type="EMBL" id="FJUW01000085">
    <property type="protein sequence ID" value="CZT13292.1"/>
    <property type="molecule type" value="Genomic_DNA"/>
</dbReference>
<feature type="transmembrane region" description="Helical" evidence="9">
    <location>
        <begin position="432"/>
        <end position="450"/>
    </location>
</feature>
<reference evidence="11" key="1">
    <citation type="submission" date="2016-03" db="EMBL/GenBank/DDBJ databases">
        <authorList>
            <person name="Ploux O."/>
        </authorList>
    </citation>
    <scope>NUCLEOTIDE SEQUENCE [LARGE SCALE GENOMIC DNA]</scope>
    <source>
        <strain evidence="11">UK7</strain>
    </source>
</reference>
<dbReference type="GO" id="GO:0005739">
    <property type="term" value="C:mitochondrion"/>
    <property type="evidence" value="ECO:0007669"/>
    <property type="project" value="UniProtKB-SubCell"/>
</dbReference>
<evidence type="ECO:0000256" key="7">
    <source>
        <dbReference type="ARBA" id="ARBA00023136"/>
    </source>
</evidence>
<keyword evidence="3 9" id="KW-0812">Transmembrane</keyword>